<feature type="compositionally biased region" description="Basic and acidic residues" evidence="1">
    <location>
        <begin position="23"/>
        <end position="39"/>
    </location>
</feature>
<keyword evidence="5" id="KW-1185">Reference proteome</keyword>
<feature type="compositionally biased region" description="Polar residues" evidence="1">
    <location>
        <begin position="1"/>
        <end position="20"/>
    </location>
</feature>
<dbReference type="Proteomes" id="UP000051634">
    <property type="component" value="Unassembled WGS sequence"/>
</dbReference>
<protein>
    <submittedName>
        <fullName evidence="3">Uncharacterized protein</fullName>
    </submittedName>
</protein>
<feature type="region of interest" description="Disordered" evidence="1">
    <location>
        <begin position="1"/>
        <end position="39"/>
    </location>
</feature>
<gene>
    <name evidence="2" type="ORF">Ga0074115_12165</name>
    <name evidence="3" type="ORF">Ga0076813_10702</name>
</gene>
<proteinExistence type="predicted"/>
<evidence type="ECO:0000313" key="4">
    <source>
        <dbReference type="Proteomes" id="UP000051276"/>
    </source>
</evidence>
<name>A0A0T5Z243_9GAMM</name>
<sequence length="191" mass="21091">MSAKQSVASEETTEIATPTENLIHLDQDSDPQPRARDFNTKISDLEETLQQLQQHLDSSNHDFSKALNSAESRNQALSSDFTQAFQSLSEDTLKLSAATTEVASKLELSIAEQEGATLTLGKKLTAKIAQLSKKHREESAALRAEQQSQLERIQALNEATEQLAALLESSIDESINRSESIGSVYCFPWLR</sequence>
<evidence type="ECO:0000313" key="3">
    <source>
        <dbReference type="EMBL" id="KRT56946.1"/>
    </source>
</evidence>
<dbReference type="EMBL" id="LMXI01000624">
    <property type="protein sequence ID" value="KRT56946.1"/>
    <property type="molecule type" value="Genomic_DNA"/>
</dbReference>
<evidence type="ECO:0000256" key="1">
    <source>
        <dbReference type="SAM" id="MobiDB-lite"/>
    </source>
</evidence>
<accession>A0A0T5Z243</accession>
<reference evidence="4 5" key="1">
    <citation type="submission" date="2015-11" db="EMBL/GenBank/DDBJ databases">
        <title>The genome of Candidatus Endoriftia persephone in Ridgeia piscesae and population structure of the North Eastern Pacific vestimentiferan symbionts.</title>
        <authorList>
            <person name="Perez M."/>
            <person name="Juniper K.S."/>
        </authorList>
    </citation>
    <scope>NUCLEOTIDE SEQUENCE [LARGE SCALE GENOMIC DNA]</scope>
    <source>
        <strain evidence="3">Ind10</strain>
        <strain evidence="2">Ind11</strain>
    </source>
</reference>
<organism evidence="3 4">
    <name type="scientific">endosymbiont of Ridgeia piscesae</name>
    <dbReference type="NCBI Taxonomy" id="54398"/>
    <lineage>
        <taxon>Bacteria</taxon>
        <taxon>Pseudomonadati</taxon>
        <taxon>Pseudomonadota</taxon>
        <taxon>Gammaproteobacteria</taxon>
        <taxon>sulfur-oxidizing symbionts</taxon>
    </lineage>
</organism>
<dbReference type="AlphaFoldDB" id="A0A0T5Z243"/>
<dbReference type="RefSeq" id="WP_057956518.1">
    <property type="nucleotide sequence ID" value="NZ_KQ556935.1"/>
</dbReference>
<comment type="caution">
    <text evidence="3">The sequence shown here is derived from an EMBL/GenBank/DDBJ whole genome shotgun (WGS) entry which is preliminary data.</text>
</comment>
<dbReference type="Proteomes" id="UP000051276">
    <property type="component" value="Unassembled WGS sequence"/>
</dbReference>
<evidence type="ECO:0000313" key="5">
    <source>
        <dbReference type="Proteomes" id="UP000051634"/>
    </source>
</evidence>
<dbReference type="STRING" id="54398.Ga0074115_12165"/>
<dbReference type="EMBL" id="LDXT01000076">
    <property type="protein sequence ID" value="KRT55643.1"/>
    <property type="molecule type" value="Genomic_DNA"/>
</dbReference>
<evidence type="ECO:0000313" key="2">
    <source>
        <dbReference type="EMBL" id="KRT55643.1"/>
    </source>
</evidence>